<sequence>MTITNQDNICGDGEMSTLVANALTTTTALILMVTMLCTKYSYPFALDSDATAYKKNQHQVQVNEALLHLSWDLVQPL</sequence>
<reference evidence="1 2" key="1">
    <citation type="submission" date="2016-07" db="EMBL/GenBank/DDBJ databases">
        <title>Pervasive Adenine N6-methylation of Active Genes in Fungi.</title>
        <authorList>
            <consortium name="DOE Joint Genome Institute"/>
            <person name="Mondo S.J."/>
            <person name="Dannebaum R.O."/>
            <person name="Kuo R.C."/>
            <person name="Labutti K."/>
            <person name="Haridas S."/>
            <person name="Kuo A."/>
            <person name="Salamov A."/>
            <person name="Ahrendt S.R."/>
            <person name="Lipzen A."/>
            <person name="Sullivan W."/>
            <person name="Andreopoulos W.B."/>
            <person name="Clum A."/>
            <person name="Lindquist E."/>
            <person name="Daum C."/>
            <person name="Ramamoorthy G.K."/>
            <person name="Gryganskyi A."/>
            <person name="Culley D."/>
            <person name="Magnuson J.K."/>
            <person name="James T.Y."/>
            <person name="O'Malley M.A."/>
            <person name="Stajich J.E."/>
            <person name="Spatafora J.W."/>
            <person name="Visel A."/>
            <person name="Grigoriev I.V."/>
        </authorList>
    </citation>
    <scope>NUCLEOTIDE SEQUENCE [LARGE SCALE GENOMIC DNA]</scope>
    <source>
        <strain evidence="1 2">CBS 931.73</strain>
    </source>
</reference>
<accession>A0A1Y1WXP7</accession>
<evidence type="ECO:0000313" key="1">
    <source>
        <dbReference type="EMBL" id="ORX78320.1"/>
    </source>
</evidence>
<dbReference type="Proteomes" id="UP000193498">
    <property type="component" value="Unassembled WGS sequence"/>
</dbReference>
<dbReference type="AlphaFoldDB" id="A0A1Y1WXP7"/>
<keyword evidence="2" id="KW-1185">Reference proteome</keyword>
<proteinExistence type="predicted"/>
<name>A0A1Y1WXP7_9FUNG</name>
<evidence type="ECO:0000313" key="2">
    <source>
        <dbReference type="Proteomes" id="UP000193498"/>
    </source>
</evidence>
<dbReference type="InParanoid" id="A0A1Y1WXP7"/>
<dbReference type="EMBL" id="MCFE01000833">
    <property type="protein sequence ID" value="ORX78320.1"/>
    <property type="molecule type" value="Genomic_DNA"/>
</dbReference>
<comment type="caution">
    <text evidence="1">The sequence shown here is derived from an EMBL/GenBank/DDBJ whole genome shotgun (WGS) entry which is preliminary data.</text>
</comment>
<gene>
    <name evidence="1" type="ORF">K493DRAFT_321239</name>
</gene>
<protein>
    <submittedName>
        <fullName evidence="1">Uncharacterized protein</fullName>
    </submittedName>
</protein>
<organism evidence="1 2">
    <name type="scientific">Basidiobolus meristosporus CBS 931.73</name>
    <dbReference type="NCBI Taxonomy" id="1314790"/>
    <lineage>
        <taxon>Eukaryota</taxon>
        <taxon>Fungi</taxon>
        <taxon>Fungi incertae sedis</taxon>
        <taxon>Zoopagomycota</taxon>
        <taxon>Entomophthoromycotina</taxon>
        <taxon>Basidiobolomycetes</taxon>
        <taxon>Basidiobolales</taxon>
        <taxon>Basidiobolaceae</taxon>
        <taxon>Basidiobolus</taxon>
    </lineage>
</organism>